<dbReference type="EMBL" id="CAUJNA010001128">
    <property type="protein sequence ID" value="CAJ1384602.1"/>
    <property type="molecule type" value="Genomic_DNA"/>
</dbReference>
<comment type="caution">
    <text evidence="2">The sequence shown here is derived from an EMBL/GenBank/DDBJ whole genome shotgun (WGS) entry which is preliminary data.</text>
</comment>
<dbReference type="Proteomes" id="UP001178507">
    <property type="component" value="Unassembled WGS sequence"/>
</dbReference>
<evidence type="ECO:0000313" key="3">
    <source>
        <dbReference type="Proteomes" id="UP001178507"/>
    </source>
</evidence>
<protein>
    <submittedName>
        <fullName evidence="2">Uncharacterized protein</fullName>
    </submittedName>
</protein>
<evidence type="ECO:0000313" key="2">
    <source>
        <dbReference type="EMBL" id="CAJ1384602.1"/>
    </source>
</evidence>
<keyword evidence="1" id="KW-0812">Transmembrane</keyword>
<reference evidence="2" key="1">
    <citation type="submission" date="2023-08" db="EMBL/GenBank/DDBJ databases">
        <authorList>
            <person name="Chen Y."/>
            <person name="Shah S."/>
            <person name="Dougan E. K."/>
            <person name="Thang M."/>
            <person name="Chan C."/>
        </authorList>
    </citation>
    <scope>NUCLEOTIDE SEQUENCE</scope>
</reference>
<organism evidence="2 3">
    <name type="scientific">Effrenium voratum</name>
    <dbReference type="NCBI Taxonomy" id="2562239"/>
    <lineage>
        <taxon>Eukaryota</taxon>
        <taxon>Sar</taxon>
        <taxon>Alveolata</taxon>
        <taxon>Dinophyceae</taxon>
        <taxon>Suessiales</taxon>
        <taxon>Symbiodiniaceae</taxon>
        <taxon>Effrenium</taxon>
    </lineage>
</organism>
<keyword evidence="3" id="KW-1185">Reference proteome</keyword>
<feature type="transmembrane region" description="Helical" evidence="1">
    <location>
        <begin position="70"/>
        <end position="100"/>
    </location>
</feature>
<sequence>MNRMNQSMPTVTYNKVGSGDWNKVGRKGAVKGAAAAAVGSSLAMIATAAINGDLSMATVAKAGKGLAKAGLAIAGTVMMGMGPLGVAGMFATSFLSGVLFPEPSLDEKLQQLKEEIMKEVETMIDGALLAQSLERLEVQIRHFSDQLNWATRAFNFMEPEARLSYALALENEAGSLRDLLFLDCLKSFGSQKCADTLNNGGVFMLQEIMNVHFSLIYEILKALDRDASRKGYEQLLMLTFNHIGCPNQAPNLDYWKTVDAGSAIADMKSYCTATAAGTANQGQLNQCCSPAGCADTPVCRDVPILMDYGKAWDRLMVDSFNLIGCPNESPDFSYWKRQSKQTILTDMYNYCTANQNGGAPNSQQTQCCGDVRPCVTDGCQRLTDYHDRARLLRDTIILKYEQMLADYRQVWVPAKKKFLMQRLEV</sequence>
<evidence type="ECO:0000256" key="1">
    <source>
        <dbReference type="SAM" id="Phobius"/>
    </source>
</evidence>
<keyword evidence="1" id="KW-0472">Membrane</keyword>
<name>A0AA36MUS1_9DINO</name>
<proteinExistence type="predicted"/>
<dbReference type="InterPro" id="IPR036716">
    <property type="entry name" value="Pest_crys_N_sf"/>
</dbReference>
<dbReference type="AlphaFoldDB" id="A0AA36MUS1"/>
<dbReference type="Gene3D" id="1.20.190.10">
    <property type="entry name" value="Pesticidal crystal protein, N-terminal domain"/>
    <property type="match status" value="1"/>
</dbReference>
<gene>
    <name evidence="2" type="ORF">EVOR1521_LOCUS11435</name>
</gene>
<keyword evidence="1" id="KW-1133">Transmembrane helix</keyword>
<dbReference type="GO" id="GO:0090729">
    <property type="term" value="F:toxin activity"/>
    <property type="evidence" value="ECO:0007669"/>
    <property type="project" value="InterPro"/>
</dbReference>
<accession>A0AA36MUS1</accession>